<dbReference type="Pfam" id="PF04717">
    <property type="entry name" value="Phage_base_V"/>
    <property type="match status" value="1"/>
</dbReference>
<reference evidence="4" key="1">
    <citation type="submission" date="2017-06" db="EMBL/GenBank/DDBJ databases">
        <title>Novel phages from South African skin metaviromes.</title>
        <authorList>
            <person name="van Zyl L.J."/>
            <person name="Abrahams Y."/>
            <person name="Stander E.A."/>
            <person name="Kirby B.M."/>
            <person name="Clavaud C."/>
            <person name="Farcet C."/>
            <person name="Breton L."/>
            <person name="Trindade M.I."/>
        </authorList>
    </citation>
    <scope>NUCLEOTIDE SEQUENCE</scope>
</reference>
<dbReference type="Gene3D" id="2.40.50.230">
    <property type="entry name" value="Gp5 N-terminal domain"/>
    <property type="match status" value="1"/>
</dbReference>
<dbReference type="InterPro" id="IPR037026">
    <property type="entry name" value="Vgr_OB-fold_dom_sf"/>
</dbReference>
<evidence type="ECO:0000256" key="1">
    <source>
        <dbReference type="SAM" id="Coils"/>
    </source>
</evidence>
<feature type="region of interest" description="Disordered" evidence="2">
    <location>
        <begin position="181"/>
        <end position="201"/>
    </location>
</feature>
<sequence length="201" mass="21438">MFDAYLRLQLGPIVERLAELETELEDLRRRGENHNRIGTVVAVDPGAKRCQVKHGELRTPWIKYFNPAAGEVSETRHPSVGEQCVLINFGAGDGSAQSVALCGIESGAFPAVSDRAELHRRTYPDGTETAYDHASHALTWSNGPLSVKADQSGVEVLLGGVGFKLTAAGFAHVGGGVTHDDVNIGKTHRHPPGSPLSGTPQ</sequence>
<dbReference type="EMBL" id="MF417971">
    <property type="protein sequence ID" value="ASN72752.1"/>
    <property type="molecule type" value="Genomic_DNA"/>
</dbReference>
<feature type="coiled-coil region" evidence="1">
    <location>
        <begin position="10"/>
        <end position="37"/>
    </location>
</feature>
<dbReference type="Gene3D" id="6.20.150.10">
    <property type="match status" value="1"/>
</dbReference>
<gene>
    <name evidence="4" type="ORF">3S19_5</name>
</gene>
<accession>A0A2H4JBW8</accession>
<name>A0A2H4JBW8_9CAUD</name>
<dbReference type="NCBIfam" id="TIGR01644">
    <property type="entry name" value="phage_P2_V"/>
    <property type="match status" value="1"/>
</dbReference>
<organism evidence="4">
    <name type="scientific">uncultured Caudovirales phage</name>
    <dbReference type="NCBI Taxonomy" id="2100421"/>
    <lineage>
        <taxon>Viruses</taxon>
        <taxon>Duplodnaviria</taxon>
        <taxon>Heunggongvirae</taxon>
        <taxon>Uroviricota</taxon>
        <taxon>Caudoviricetes</taxon>
        <taxon>Peduoviridae</taxon>
        <taxon>Maltschvirus</taxon>
        <taxon>Maltschvirus maltsch</taxon>
    </lineage>
</organism>
<evidence type="ECO:0000256" key="2">
    <source>
        <dbReference type="SAM" id="MobiDB-lite"/>
    </source>
</evidence>
<keyword evidence="1" id="KW-0175">Coiled coil</keyword>
<dbReference type="InterPro" id="IPR006531">
    <property type="entry name" value="Gp5/Vgr_OB"/>
</dbReference>
<feature type="domain" description="Gp5/Type VI secretion system Vgr protein OB-fold" evidence="3">
    <location>
        <begin position="36"/>
        <end position="93"/>
    </location>
</feature>
<evidence type="ECO:0000313" key="4">
    <source>
        <dbReference type="EMBL" id="ASN72752.1"/>
    </source>
</evidence>
<protein>
    <recommendedName>
        <fullName evidence="3">Gp5/Type VI secretion system Vgr protein OB-fold domain-containing protein</fullName>
    </recommendedName>
</protein>
<evidence type="ECO:0000259" key="3">
    <source>
        <dbReference type="Pfam" id="PF04717"/>
    </source>
</evidence>
<dbReference type="InterPro" id="IPR013046">
    <property type="entry name" value="GpV/Gp45"/>
</dbReference>
<proteinExistence type="predicted"/>